<keyword evidence="2" id="KW-1185">Reference proteome</keyword>
<accession>A0AAW1JYJ3</accession>
<evidence type="ECO:0000313" key="1">
    <source>
        <dbReference type="EMBL" id="KAK9709582.1"/>
    </source>
</evidence>
<protein>
    <submittedName>
        <fullName evidence="1">Uncharacterized protein</fullName>
    </submittedName>
</protein>
<dbReference type="AlphaFoldDB" id="A0AAW1JYJ3"/>
<reference evidence="1 2" key="1">
    <citation type="journal article" date="2024" name="BMC Genomics">
        <title>De novo assembly and annotation of Popillia japonica's genome with initial clues to its potential as an invasive pest.</title>
        <authorList>
            <person name="Cucini C."/>
            <person name="Boschi S."/>
            <person name="Funari R."/>
            <person name="Cardaioli E."/>
            <person name="Iannotti N."/>
            <person name="Marturano G."/>
            <person name="Paoli F."/>
            <person name="Bruttini M."/>
            <person name="Carapelli A."/>
            <person name="Frati F."/>
            <person name="Nardi F."/>
        </authorList>
    </citation>
    <scope>NUCLEOTIDE SEQUENCE [LARGE SCALE GENOMIC DNA]</scope>
    <source>
        <strain evidence="1">DMR45628</strain>
    </source>
</reference>
<sequence>MFIINIGRWNLAELFQRAFRPIKYASGADDGKRCTCRCTTPLALLVPCSRDLKTELTPRGGTRSQVDAENRVTRVLSRFSGATGARGHHDIGETLRMHGNVKTYCRGKVPREVR</sequence>
<comment type="caution">
    <text evidence="1">The sequence shown here is derived from an EMBL/GenBank/DDBJ whole genome shotgun (WGS) entry which is preliminary data.</text>
</comment>
<proteinExistence type="predicted"/>
<evidence type="ECO:0000313" key="2">
    <source>
        <dbReference type="Proteomes" id="UP001458880"/>
    </source>
</evidence>
<gene>
    <name evidence="1" type="ORF">QE152_g26527</name>
</gene>
<dbReference type="Proteomes" id="UP001458880">
    <property type="component" value="Unassembled WGS sequence"/>
</dbReference>
<dbReference type="EMBL" id="JASPKY010000306">
    <property type="protein sequence ID" value="KAK9709582.1"/>
    <property type="molecule type" value="Genomic_DNA"/>
</dbReference>
<name>A0AAW1JYJ3_POPJA</name>
<organism evidence="1 2">
    <name type="scientific">Popillia japonica</name>
    <name type="common">Japanese beetle</name>
    <dbReference type="NCBI Taxonomy" id="7064"/>
    <lineage>
        <taxon>Eukaryota</taxon>
        <taxon>Metazoa</taxon>
        <taxon>Ecdysozoa</taxon>
        <taxon>Arthropoda</taxon>
        <taxon>Hexapoda</taxon>
        <taxon>Insecta</taxon>
        <taxon>Pterygota</taxon>
        <taxon>Neoptera</taxon>
        <taxon>Endopterygota</taxon>
        <taxon>Coleoptera</taxon>
        <taxon>Polyphaga</taxon>
        <taxon>Scarabaeiformia</taxon>
        <taxon>Scarabaeidae</taxon>
        <taxon>Rutelinae</taxon>
        <taxon>Popillia</taxon>
    </lineage>
</organism>